<dbReference type="EMBL" id="CP036275">
    <property type="protein sequence ID" value="QDU36846.1"/>
    <property type="molecule type" value="Genomic_DNA"/>
</dbReference>
<name>A0A517Z324_9PLAN</name>
<dbReference type="AlphaFoldDB" id="A0A517Z324"/>
<feature type="compositionally biased region" description="Low complexity" evidence="1">
    <location>
        <begin position="76"/>
        <end position="116"/>
    </location>
</feature>
<evidence type="ECO:0000313" key="2">
    <source>
        <dbReference type="EMBL" id="QDU36846.1"/>
    </source>
</evidence>
<organism evidence="2 3">
    <name type="scientific">Maioricimonas rarisocia</name>
    <dbReference type="NCBI Taxonomy" id="2528026"/>
    <lineage>
        <taxon>Bacteria</taxon>
        <taxon>Pseudomonadati</taxon>
        <taxon>Planctomycetota</taxon>
        <taxon>Planctomycetia</taxon>
        <taxon>Planctomycetales</taxon>
        <taxon>Planctomycetaceae</taxon>
        <taxon>Maioricimonas</taxon>
    </lineage>
</organism>
<accession>A0A517Z324</accession>
<dbReference type="Proteomes" id="UP000320496">
    <property type="component" value="Chromosome"/>
</dbReference>
<sequence>MVLLAACTGSACSDSILAAEPAPGSGVVQVQGTYCPPSQMPYAPYVPAPAYPYMMPPGSPYMPPRPGQPMQPTPRQPSQTPGQQPQQQTPQQQQPSQTPQQPQQQQQQQPNLARPTFTPPASAPTTAASSPQSLTPNTIGDFFGGSTPPPSILPGNVVNIAILRQPGGAMLDYYRAVTPAGFGNFDTANEVYLGVDGMGQPQSVVMTSPPQLLDEFDGAMFTGDPVDLGANLGGPFLALPSGMTGDVNLQFPEGPGLLVNEPIFNIHDALLVVVPNPGGGGVVGRQKIAEGNTVVPQDRVFLNYSSFIGVPLTASGIDVERFVPGFERTFFGGNMSLEVRVPFATTLSGDIVADGNLDTESVELGNVTTTMKVVLVRTPGWLLGAGVSLAAPTAPNVNVRLTDGTPLVHLQNESLHVMPYIGAAFNPAGRFFGQWYIQGDIGANPNDVRVLDTSTGMLADAGKLDDAAFLYASFSMGYWLYRAEPVVGRWDAGNQVYRSIEYTGQHFFTGFAPLFELHYNRSLESSDTVAAGPIVLENFEHFSLTNMVLGAVATFGTGGSITAAWATPIIGEDDKQFEHEARIILEWRH</sequence>
<evidence type="ECO:0000256" key="1">
    <source>
        <dbReference type="SAM" id="MobiDB-lite"/>
    </source>
</evidence>
<keyword evidence="3" id="KW-1185">Reference proteome</keyword>
<evidence type="ECO:0000313" key="3">
    <source>
        <dbReference type="Proteomes" id="UP000320496"/>
    </source>
</evidence>
<reference evidence="2 3" key="1">
    <citation type="submission" date="2019-02" db="EMBL/GenBank/DDBJ databases">
        <title>Deep-cultivation of Planctomycetes and their phenomic and genomic characterization uncovers novel biology.</title>
        <authorList>
            <person name="Wiegand S."/>
            <person name="Jogler M."/>
            <person name="Boedeker C."/>
            <person name="Pinto D."/>
            <person name="Vollmers J."/>
            <person name="Rivas-Marin E."/>
            <person name="Kohn T."/>
            <person name="Peeters S.H."/>
            <person name="Heuer A."/>
            <person name="Rast P."/>
            <person name="Oberbeckmann S."/>
            <person name="Bunk B."/>
            <person name="Jeske O."/>
            <person name="Meyerdierks A."/>
            <person name="Storesund J.E."/>
            <person name="Kallscheuer N."/>
            <person name="Luecker S."/>
            <person name="Lage O.M."/>
            <person name="Pohl T."/>
            <person name="Merkel B.J."/>
            <person name="Hornburger P."/>
            <person name="Mueller R.-W."/>
            <person name="Bruemmer F."/>
            <person name="Labrenz M."/>
            <person name="Spormann A.M."/>
            <person name="Op den Camp H."/>
            <person name="Overmann J."/>
            <person name="Amann R."/>
            <person name="Jetten M.S.M."/>
            <person name="Mascher T."/>
            <person name="Medema M.H."/>
            <person name="Devos D.P."/>
            <person name="Kaster A.-K."/>
            <person name="Ovreas L."/>
            <person name="Rohde M."/>
            <person name="Galperin M.Y."/>
            <person name="Jogler C."/>
        </authorList>
    </citation>
    <scope>NUCLEOTIDE SEQUENCE [LARGE SCALE GENOMIC DNA]</scope>
    <source>
        <strain evidence="2 3">Mal4</strain>
    </source>
</reference>
<feature type="region of interest" description="Disordered" evidence="1">
    <location>
        <begin position="59"/>
        <end position="147"/>
    </location>
</feature>
<proteinExistence type="predicted"/>
<feature type="compositionally biased region" description="Pro residues" evidence="1">
    <location>
        <begin position="59"/>
        <end position="75"/>
    </location>
</feature>
<dbReference type="KEGG" id="mri:Mal4_11460"/>
<feature type="compositionally biased region" description="Low complexity" evidence="1">
    <location>
        <begin position="123"/>
        <end position="136"/>
    </location>
</feature>
<protein>
    <submittedName>
        <fullName evidence="2">Uncharacterized protein</fullName>
    </submittedName>
</protein>
<gene>
    <name evidence="2" type="ORF">Mal4_11460</name>
</gene>